<dbReference type="CDD" id="cd01171">
    <property type="entry name" value="YXKO-related"/>
    <property type="match status" value="1"/>
</dbReference>
<evidence type="ECO:0000256" key="2">
    <source>
        <dbReference type="ARBA" id="ARBA00022741"/>
    </source>
</evidence>
<evidence type="ECO:0000256" key="7">
    <source>
        <dbReference type="ARBA" id="ARBA00047472"/>
    </source>
</evidence>
<keyword evidence="3 8" id="KW-0067">ATP-binding</keyword>
<dbReference type="OMA" id="WRAAYHN"/>
<keyword evidence="1 8" id="KW-0597">Phosphoprotein</keyword>
<feature type="binding site" evidence="8">
    <location>
        <begin position="256"/>
        <end position="260"/>
    </location>
    <ligand>
        <name>ATP</name>
        <dbReference type="ChEBI" id="CHEBI:30616"/>
    </ligand>
</feature>
<dbReference type="EC" id="4.2.1.93" evidence="8"/>
<evidence type="ECO:0000256" key="8">
    <source>
        <dbReference type="HAMAP-Rule" id="MF_03157"/>
    </source>
</evidence>
<dbReference type="PANTHER" id="PTHR12592">
    <property type="entry name" value="ATP-DEPENDENT (S)-NAD(P)H-HYDRATE DEHYDRATASE FAMILY MEMBER"/>
    <property type="match status" value="1"/>
</dbReference>
<dbReference type="FunCoup" id="I6L237">
    <property type="interactions" value="55"/>
</dbReference>
<comment type="catalytic activity">
    <reaction evidence="8">
        <text>(6S)-NADHX + ATP = ADP + phosphate + NADH + H(+)</text>
        <dbReference type="Rhea" id="RHEA:19017"/>
        <dbReference type="ChEBI" id="CHEBI:15378"/>
        <dbReference type="ChEBI" id="CHEBI:30616"/>
        <dbReference type="ChEBI" id="CHEBI:43474"/>
        <dbReference type="ChEBI" id="CHEBI:57945"/>
        <dbReference type="ChEBI" id="CHEBI:64074"/>
        <dbReference type="ChEBI" id="CHEBI:456216"/>
        <dbReference type="EC" id="4.2.1.93"/>
    </reaction>
</comment>
<dbReference type="GO" id="GO:0047453">
    <property type="term" value="F:ATP-dependent NAD(P)H-hydrate dehydratase activity"/>
    <property type="evidence" value="ECO:0000318"/>
    <property type="project" value="GO_Central"/>
</dbReference>
<name>I6L237_CIOIN</name>
<evidence type="ECO:0000256" key="3">
    <source>
        <dbReference type="ARBA" id="ARBA00022840"/>
    </source>
</evidence>
<reference evidence="11" key="1">
    <citation type="journal article" date="2002" name="Science">
        <title>The draft genome of Ciona intestinalis: insights into chordate and vertebrate origins.</title>
        <authorList>
            <person name="Dehal P."/>
            <person name="Satou Y."/>
            <person name="Campbell R.K."/>
            <person name="Chapman J."/>
            <person name="Degnan B."/>
            <person name="De Tomaso A."/>
            <person name="Davidson B."/>
            <person name="Di Gregorio A."/>
            <person name="Gelpke M."/>
            <person name="Goodstein D.M."/>
            <person name="Harafuji N."/>
            <person name="Hastings K.E."/>
            <person name="Ho I."/>
            <person name="Hotta K."/>
            <person name="Huang W."/>
            <person name="Kawashima T."/>
            <person name="Lemaire P."/>
            <person name="Martinez D."/>
            <person name="Meinertzhagen I.A."/>
            <person name="Necula S."/>
            <person name="Nonaka M."/>
            <person name="Putnam N."/>
            <person name="Rash S."/>
            <person name="Saiga H."/>
            <person name="Satake M."/>
            <person name="Terry A."/>
            <person name="Yamada L."/>
            <person name="Wang H.G."/>
            <person name="Awazu S."/>
            <person name="Azumi K."/>
            <person name="Boore J."/>
            <person name="Branno M."/>
            <person name="Chin-Bow S."/>
            <person name="DeSantis R."/>
            <person name="Doyle S."/>
            <person name="Francino P."/>
            <person name="Keys D.N."/>
            <person name="Haga S."/>
            <person name="Hayashi H."/>
            <person name="Hino K."/>
            <person name="Imai K.S."/>
            <person name="Inaba K."/>
            <person name="Kano S."/>
            <person name="Kobayashi K."/>
            <person name="Kobayashi M."/>
            <person name="Lee B.I."/>
            <person name="Makabe K.W."/>
            <person name="Manohar C."/>
            <person name="Matassi G."/>
            <person name="Medina M."/>
            <person name="Mochizuki Y."/>
            <person name="Mount S."/>
            <person name="Morishita T."/>
            <person name="Miura S."/>
            <person name="Nakayama A."/>
            <person name="Nishizaka S."/>
            <person name="Nomoto H."/>
            <person name="Ohta F."/>
            <person name="Oishi K."/>
            <person name="Rigoutsos I."/>
            <person name="Sano M."/>
            <person name="Sasaki A."/>
            <person name="Sasakura Y."/>
            <person name="Shoguchi E."/>
            <person name="Shin-i T."/>
            <person name="Spagnuolo A."/>
            <person name="Stainier D."/>
            <person name="Suzuki M.M."/>
            <person name="Tassy O."/>
            <person name="Takatori N."/>
            <person name="Tokuoka M."/>
            <person name="Yagi K."/>
            <person name="Yoshizaki F."/>
            <person name="Wada S."/>
            <person name="Zhang C."/>
            <person name="Hyatt P.D."/>
            <person name="Larimer F."/>
            <person name="Detter C."/>
            <person name="Doggett N."/>
            <person name="Glavina T."/>
            <person name="Hawkins T."/>
            <person name="Richardson P."/>
            <person name="Lucas S."/>
            <person name="Kohara Y."/>
            <person name="Levine M."/>
            <person name="Satoh N."/>
            <person name="Rokhsar D.S."/>
        </authorList>
    </citation>
    <scope>NUCLEOTIDE SEQUENCE [LARGE SCALE GENOMIC DNA]</scope>
</reference>
<dbReference type="Gene3D" id="3.40.1190.20">
    <property type="match status" value="1"/>
</dbReference>
<evidence type="ECO:0000313" key="10">
    <source>
        <dbReference type="Ensembl" id="ENSCINP00000006335.3"/>
    </source>
</evidence>
<dbReference type="Proteomes" id="UP000008144">
    <property type="component" value="Chromosome 2"/>
</dbReference>
<comment type="function">
    <text evidence="8">Catalyzes the dehydration of the S-form of NAD(P)HX at the expense of ATP, which is converted to ADP. Together with NAD(P)HX epimerase, which catalyzes the epimerization of the S- and R-forms, the enzyme allows the repair of both epimers of NAD(P)HX, a damaged form of NAD(P)H that is a result of enzymatic or heat-dependent hydration.</text>
</comment>
<gene>
    <name evidence="10" type="primary">LOC100183233</name>
</gene>
<dbReference type="FunFam" id="3.40.1190.20:FF:000023">
    <property type="entry name" value="ATP-dependent (S)-NAD(P)H-hydrate dehydratase"/>
    <property type="match status" value="1"/>
</dbReference>
<dbReference type="InterPro" id="IPR029056">
    <property type="entry name" value="Ribokinase-like"/>
</dbReference>
<dbReference type="PANTHER" id="PTHR12592:SF0">
    <property type="entry name" value="ATP-DEPENDENT (S)-NAD(P)H-HYDRATE DEHYDRATASE"/>
    <property type="match status" value="1"/>
</dbReference>
<comment type="catalytic activity">
    <reaction evidence="7 8">
        <text>(6S)-NADPHX + ATP = ADP + phosphate + NADPH + H(+)</text>
        <dbReference type="Rhea" id="RHEA:32231"/>
        <dbReference type="ChEBI" id="CHEBI:15378"/>
        <dbReference type="ChEBI" id="CHEBI:30616"/>
        <dbReference type="ChEBI" id="CHEBI:43474"/>
        <dbReference type="ChEBI" id="CHEBI:57783"/>
        <dbReference type="ChEBI" id="CHEBI:64076"/>
        <dbReference type="ChEBI" id="CHEBI:456216"/>
        <dbReference type="EC" id="4.2.1.93"/>
    </reaction>
</comment>
<protein>
    <recommendedName>
        <fullName evidence="8">ATP-dependent (S)-NAD(P)H-hydrate dehydratase</fullName>
        <ecNumber evidence="8">4.2.1.93</ecNumber>
    </recommendedName>
    <alternativeName>
        <fullName evidence="8">ATP-dependent NAD(P)HX dehydratase</fullName>
    </alternativeName>
</protein>
<reference evidence="10" key="2">
    <citation type="journal article" date="2008" name="Genome Biol.">
        <title>Improved genome assembly and evidence-based global gene model set for the chordate Ciona intestinalis: new insight into intron and operon populations.</title>
        <authorList>
            <person name="Satou Y."/>
            <person name="Mineta K."/>
            <person name="Ogasawara M."/>
            <person name="Sasakura Y."/>
            <person name="Shoguchi E."/>
            <person name="Ueno K."/>
            <person name="Yamada L."/>
            <person name="Matsumoto J."/>
            <person name="Wasserscheid J."/>
            <person name="Dewar K."/>
            <person name="Wiley G.B."/>
            <person name="Macmil S.L."/>
            <person name="Roe B.A."/>
            <person name="Zeller R.W."/>
            <person name="Hastings K.E."/>
            <person name="Lemaire P."/>
            <person name="Lindquist E."/>
            <person name="Endo T."/>
            <person name="Hotta K."/>
            <person name="Inaba K."/>
        </authorList>
    </citation>
    <scope>NUCLEOTIDE SEQUENCE [LARGE SCALE GENOMIC DNA]</scope>
    <source>
        <strain evidence="10">wild type</strain>
    </source>
</reference>
<comment type="similarity">
    <text evidence="8">Belongs to the NnrD/CARKD family.</text>
</comment>
<feature type="binding site" evidence="8">
    <location>
        <begin position="214"/>
        <end position="220"/>
    </location>
    <ligand>
        <name>(6S)-NADPHX</name>
        <dbReference type="ChEBI" id="CHEBI:64076"/>
    </ligand>
</feature>
<comment type="cofactor">
    <cofactor evidence="8">
        <name>Mg(2+)</name>
        <dbReference type="ChEBI" id="CHEBI:18420"/>
    </cofactor>
</comment>
<reference evidence="10" key="3">
    <citation type="submission" date="2025-08" db="UniProtKB">
        <authorList>
            <consortium name="Ensembl"/>
        </authorList>
    </citation>
    <scope>IDENTIFICATION</scope>
</reference>
<evidence type="ECO:0000256" key="6">
    <source>
        <dbReference type="ARBA" id="ARBA00023239"/>
    </source>
</evidence>
<dbReference type="HOGENOM" id="CLU_030651_3_0_1"/>
<dbReference type="InterPro" id="IPR000631">
    <property type="entry name" value="CARKD"/>
</dbReference>
<dbReference type="NCBIfam" id="TIGR00196">
    <property type="entry name" value="yjeF_cterm"/>
    <property type="match status" value="1"/>
</dbReference>
<evidence type="ECO:0000256" key="1">
    <source>
        <dbReference type="ARBA" id="ARBA00022553"/>
    </source>
</evidence>
<reference evidence="10" key="4">
    <citation type="submission" date="2025-09" db="UniProtKB">
        <authorList>
            <consortium name="Ensembl"/>
        </authorList>
    </citation>
    <scope>IDENTIFICATION</scope>
</reference>
<evidence type="ECO:0000313" key="11">
    <source>
        <dbReference type="Proteomes" id="UP000008144"/>
    </source>
</evidence>
<evidence type="ECO:0000256" key="5">
    <source>
        <dbReference type="ARBA" id="ARBA00023027"/>
    </source>
</evidence>
<dbReference type="AlphaFoldDB" id="I6L237"/>
<dbReference type="GeneTree" id="ENSGT00390000000917"/>
<feature type="binding site" evidence="8">
    <location>
        <position position="290"/>
    </location>
    <ligand>
        <name>(6S)-NADPHX</name>
        <dbReference type="ChEBI" id="CHEBI:64076"/>
    </ligand>
</feature>
<dbReference type="PROSITE" id="PS51383">
    <property type="entry name" value="YJEF_C_3"/>
    <property type="match status" value="1"/>
</dbReference>
<sequence>MSTILFYTRALIIGATKSQGVFGKTGSLVANISSNRGIISIVPRTNQPQKLLKMQEEENSLLEEARKVVPALSFGKHKGQAGRVGVIGGSEEYTGAPYFAAISAMKAGADLAHVFCSKSASTVIKSYSPELIVHPLLDVPNAVTLLDEWLPRIHSHVIGPGLGRVDATLNTVKEILIKLKKQEIPIVIDADGLFLITRDPSIIHGYTKAILTPNVVEFQRLSKAMNLNWESKDLNGSIMETVDLSKALGGVTIVRKGEVDIVAAGDHTYITTVVTMDEIGSPRRCGGQGDLLSGVMALFSYWTHNSTCTPPPTLLAGYAACFLTKRCANQAFQKHGRSTATTDLISEINSVFVNNFENPTDPKS</sequence>
<dbReference type="SUPFAM" id="SSF53613">
    <property type="entry name" value="Ribokinase-like"/>
    <property type="match status" value="1"/>
</dbReference>
<keyword evidence="5 8" id="KW-0520">NAD</keyword>
<proteinExistence type="inferred from homology"/>
<keyword evidence="4" id="KW-0521">NADP</keyword>
<feature type="binding site" evidence="8">
    <location>
        <begin position="280"/>
        <end position="289"/>
    </location>
    <ligand>
        <name>ATP</name>
        <dbReference type="ChEBI" id="CHEBI:30616"/>
    </ligand>
</feature>
<keyword evidence="11" id="KW-1185">Reference proteome</keyword>
<dbReference type="Pfam" id="PF01256">
    <property type="entry name" value="Carb_kinase"/>
    <property type="match status" value="1"/>
</dbReference>
<accession>I6L237</accession>
<dbReference type="HAMAP" id="MF_01965">
    <property type="entry name" value="NADHX_dehydratase"/>
    <property type="match status" value="1"/>
</dbReference>
<dbReference type="EMBL" id="EAAA01001543">
    <property type="status" value="NOT_ANNOTATED_CDS"/>
    <property type="molecule type" value="Genomic_DNA"/>
</dbReference>
<keyword evidence="2 8" id="KW-0547">Nucleotide-binding</keyword>
<keyword evidence="6 8" id="KW-0456">Lyase</keyword>
<dbReference type="GO" id="GO:0046496">
    <property type="term" value="P:nicotinamide nucleotide metabolic process"/>
    <property type="evidence" value="ECO:0007669"/>
    <property type="project" value="UniProtKB-UniRule"/>
</dbReference>
<evidence type="ECO:0000259" key="9">
    <source>
        <dbReference type="PROSITE" id="PS51383"/>
    </source>
</evidence>
<feature type="binding site" evidence="8">
    <location>
        <position position="161"/>
    </location>
    <ligand>
        <name>(6S)-NADPHX</name>
        <dbReference type="ChEBI" id="CHEBI:64076"/>
    </ligand>
</feature>
<dbReference type="Ensembl" id="ENSCINT00000006335.3">
    <property type="protein sequence ID" value="ENSCINP00000006335.3"/>
    <property type="gene ID" value="ENSCING00000003131.3"/>
</dbReference>
<evidence type="ECO:0000256" key="4">
    <source>
        <dbReference type="ARBA" id="ARBA00022857"/>
    </source>
</evidence>
<dbReference type="GO" id="GO:0005524">
    <property type="term" value="F:ATP binding"/>
    <property type="evidence" value="ECO:0007669"/>
    <property type="project" value="UniProtKB-KW"/>
</dbReference>
<organism evidence="10 11">
    <name type="scientific">Ciona intestinalis</name>
    <name type="common">Transparent sea squirt</name>
    <name type="synonym">Ascidia intestinalis</name>
    <dbReference type="NCBI Taxonomy" id="7719"/>
    <lineage>
        <taxon>Eukaryota</taxon>
        <taxon>Metazoa</taxon>
        <taxon>Chordata</taxon>
        <taxon>Tunicata</taxon>
        <taxon>Ascidiacea</taxon>
        <taxon>Phlebobranchia</taxon>
        <taxon>Cionidae</taxon>
        <taxon>Ciona</taxon>
    </lineage>
</organism>
<dbReference type="GO" id="GO:0110051">
    <property type="term" value="P:metabolite repair"/>
    <property type="evidence" value="ECO:0000318"/>
    <property type="project" value="GO_Central"/>
</dbReference>
<feature type="domain" description="YjeF C-terminal" evidence="9">
    <location>
        <begin position="61"/>
        <end position="355"/>
    </location>
</feature>
<dbReference type="InParanoid" id="I6L237"/>